<comment type="similarity">
    <text evidence="1">Belongs to the NAD(P)H dehydrogenase (quinone) family.</text>
</comment>
<dbReference type="SUPFAM" id="SSF52218">
    <property type="entry name" value="Flavoproteins"/>
    <property type="match status" value="1"/>
</dbReference>
<evidence type="ECO:0000313" key="5">
    <source>
        <dbReference type="Proteomes" id="UP000219331"/>
    </source>
</evidence>
<dbReference type="GO" id="GO:0003955">
    <property type="term" value="F:NAD(P)H dehydrogenase (quinone) activity"/>
    <property type="evidence" value="ECO:0007669"/>
    <property type="project" value="TreeGrafter"/>
</dbReference>
<dbReference type="InterPro" id="IPR029039">
    <property type="entry name" value="Flavoprotein-like_sf"/>
</dbReference>
<dbReference type="Proteomes" id="UP000219331">
    <property type="component" value="Unassembled WGS sequence"/>
</dbReference>
<dbReference type="InterPro" id="IPR003680">
    <property type="entry name" value="Flavodoxin_fold"/>
</dbReference>
<protein>
    <submittedName>
        <fullName evidence="4">NADPH-quinone reductase (Modulator of drug activity B)</fullName>
    </submittedName>
</protein>
<reference evidence="4 5" key="1">
    <citation type="submission" date="2017-08" db="EMBL/GenBank/DDBJ databases">
        <authorList>
            <person name="de Groot N.N."/>
        </authorList>
    </citation>
    <scope>NUCLEOTIDE SEQUENCE [LARGE SCALE GENOMIC DNA]</scope>
    <source>
        <strain evidence="4 5">USBA 352</strain>
    </source>
</reference>
<dbReference type="PANTHER" id="PTHR10204">
    <property type="entry name" value="NAD P H OXIDOREDUCTASE-RELATED"/>
    <property type="match status" value="1"/>
</dbReference>
<organism evidence="4 5">
    <name type="scientific">Stappia indica</name>
    <dbReference type="NCBI Taxonomy" id="538381"/>
    <lineage>
        <taxon>Bacteria</taxon>
        <taxon>Pseudomonadati</taxon>
        <taxon>Pseudomonadota</taxon>
        <taxon>Alphaproteobacteria</taxon>
        <taxon>Hyphomicrobiales</taxon>
        <taxon>Stappiaceae</taxon>
        <taxon>Stappia</taxon>
    </lineage>
</organism>
<dbReference type="PANTHER" id="PTHR10204:SF34">
    <property type="entry name" value="NAD(P)H DEHYDROGENASE [QUINONE] 1 ISOFORM 1"/>
    <property type="match status" value="1"/>
</dbReference>
<dbReference type="Pfam" id="PF02525">
    <property type="entry name" value="Flavodoxin_2"/>
    <property type="match status" value="1"/>
</dbReference>
<dbReference type="Gene3D" id="3.40.50.360">
    <property type="match status" value="1"/>
</dbReference>
<dbReference type="EMBL" id="OBML01000011">
    <property type="protein sequence ID" value="SOC21877.1"/>
    <property type="molecule type" value="Genomic_DNA"/>
</dbReference>
<keyword evidence="5" id="KW-1185">Reference proteome</keyword>
<dbReference type="AlphaFoldDB" id="A0A285TIF7"/>
<gene>
    <name evidence="4" type="ORF">SAMN05421512_111179</name>
</gene>
<evidence type="ECO:0000256" key="1">
    <source>
        <dbReference type="ARBA" id="ARBA00006252"/>
    </source>
</evidence>
<sequence length="195" mass="22674">MRVLVIFCHPASDSFSASLCRTVMETLRAAGHETRLTDLYARGFDPVMQEGEWRRYADPAVNRDPVAEHVDDILWAEALVFVYPTWWYGLPAMLKGYLDRVWIPHVTFDIPTETTGTRPRMQHIRKIAVVTTCGASWLISKIIGEPGRKTVLRGIRALCHPRCRVRYLAHYKMDTSTDDSRRRYLEKVKRKLARW</sequence>
<accession>A0A285TIF7</accession>
<dbReference type="GO" id="GO:0005829">
    <property type="term" value="C:cytosol"/>
    <property type="evidence" value="ECO:0007669"/>
    <property type="project" value="TreeGrafter"/>
</dbReference>
<evidence type="ECO:0000313" key="4">
    <source>
        <dbReference type="EMBL" id="SOC21877.1"/>
    </source>
</evidence>
<dbReference type="STRING" id="538381.GCA_001696535_01670"/>
<name>A0A285TIF7_9HYPH</name>
<evidence type="ECO:0000256" key="2">
    <source>
        <dbReference type="ARBA" id="ARBA00023002"/>
    </source>
</evidence>
<dbReference type="OrthoDB" id="9798454at2"/>
<keyword evidence="2" id="KW-0560">Oxidoreductase</keyword>
<dbReference type="InterPro" id="IPR051545">
    <property type="entry name" value="NAD(P)H_dehydrogenase_qn"/>
</dbReference>
<feature type="domain" description="Flavodoxin-like fold" evidence="3">
    <location>
        <begin position="1"/>
        <end position="138"/>
    </location>
</feature>
<evidence type="ECO:0000259" key="3">
    <source>
        <dbReference type="Pfam" id="PF02525"/>
    </source>
</evidence>
<proteinExistence type="inferred from homology"/>
<dbReference type="RefSeq" id="WP_097176035.1">
    <property type="nucleotide sequence ID" value="NZ_OBML01000011.1"/>
</dbReference>